<dbReference type="Ensembl" id="ENSACAT00000000161.4">
    <property type="protein sequence ID" value="ENSACAP00000000158.4"/>
    <property type="gene ID" value="ENSACAG00000000144.4"/>
</dbReference>
<dbReference type="GO" id="GO:0005794">
    <property type="term" value="C:Golgi apparatus"/>
    <property type="evidence" value="ECO:0007669"/>
    <property type="project" value="UniProtKB-SubCell"/>
</dbReference>
<dbReference type="AlphaFoldDB" id="G1K8C6"/>
<feature type="domain" description="Trs120/TRAPPC9 N-terminal" evidence="4">
    <location>
        <begin position="186"/>
        <end position="259"/>
    </location>
</feature>
<dbReference type="InterPro" id="IPR058563">
    <property type="entry name" value="Trs120_TRAPPC9_N"/>
</dbReference>
<dbReference type="PANTHER" id="PTHR21512">
    <property type="entry name" value="TRAFFICKING PROTEIN PARTICLE COMPLEX SUBUNIT 9"/>
    <property type="match status" value="1"/>
</dbReference>
<evidence type="ECO:0000313" key="7">
    <source>
        <dbReference type="Ensembl" id="ENSACAP00000000158.4"/>
    </source>
</evidence>
<reference evidence="7 8" key="1">
    <citation type="submission" date="2009-12" db="EMBL/GenBank/DDBJ databases">
        <title>The Genome Sequence of Anolis carolinensis (Green Anole Lizard).</title>
        <authorList>
            <consortium name="The Genome Sequencing Platform"/>
            <person name="Di Palma F."/>
            <person name="Alfoldi J."/>
            <person name="Heiman D."/>
            <person name="Young S."/>
            <person name="Grabherr M."/>
            <person name="Johnson J."/>
            <person name="Lander E.S."/>
            <person name="Lindblad-Toh K."/>
        </authorList>
    </citation>
    <scope>NUCLEOTIDE SEQUENCE [LARGE SCALE GENOMIC DNA]</scope>
    <source>
        <strain evidence="7 8">JBL SC #1</strain>
    </source>
</reference>
<evidence type="ECO:0000259" key="4">
    <source>
        <dbReference type="Pfam" id="PF08626"/>
    </source>
</evidence>
<organism evidence="7 8">
    <name type="scientific">Anolis carolinensis</name>
    <name type="common">Green anole</name>
    <name type="synonym">American chameleon</name>
    <dbReference type="NCBI Taxonomy" id="28377"/>
    <lineage>
        <taxon>Eukaryota</taxon>
        <taxon>Metazoa</taxon>
        <taxon>Chordata</taxon>
        <taxon>Craniata</taxon>
        <taxon>Vertebrata</taxon>
        <taxon>Euteleostomi</taxon>
        <taxon>Lepidosauria</taxon>
        <taxon>Squamata</taxon>
        <taxon>Bifurcata</taxon>
        <taxon>Unidentata</taxon>
        <taxon>Episquamata</taxon>
        <taxon>Toxicofera</taxon>
        <taxon>Iguania</taxon>
        <taxon>Dactyloidae</taxon>
        <taxon>Anolis</taxon>
    </lineage>
</organism>
<dbReference type="InterPro" id="IPR013935">
    <property type="entry name" value="Trs120_TRAPPC9"/>
</dbReference>
<protein>
    <submittedName>
        <fullName evidence="7">Trafficking protein particle complex subunit 9</fullName>
    </submittedName>
</protein>
<feature type="domain" description="Trs120/TRAPPC9 first Ig-like" evidence="6">
    <location>
        <begin position="588"/>
        <end position="662"/>
    </location>
</feature>
<feature type="domain" description="Trs120/TRAPPC9 TPR region" evidence="5">
    <location>
        <begin position="362"/>
        <end position="509"/>
    </location>
</feature>
<reference evidence="7" key="2">
    <citation type="submission" date="2025-08" db="UniProtKB">
        <authorList>
            <consortium name="Ensembl"/>
        </authorList>
    </citation>
    <scope>IDENTIFICATION</scope>
</reference>
<dbReference type="STRING" id="28377.ENSACAP00000000158"/>
<dbReference type="Bgee" id="ENSACAG00000000144">
    <property type="expression patterns" value="Expressed in forelimb bud and 13 other cell types or tissues"/>
</dbReference>
<dbReference type="InterPro" id="IPR058565">
    <property type="entry name" value="Ig_TRAPPC9_Trs120_1st"/>
</dbReference>
<evidence type="ECO:0000259" key="5">
    <source>
        <dbReference type="Pfam" id="PF26251"/>
    </source>
</evidence>
<gene>
    <name evidence="7" type="primary">TRAPPC9</name>
</gene>
<dbReference type="Pfam" id="PF26251">
    <property type="entry name" value="TPR_TRAPPC9-Trs120"/>
    <property type="match status" value="1"/>
</dbReference>
<evidence type="ECO:0000256" key="2">
    <source>
        <dbReference type="ARBA" id="ARBA00008459"/>
    </source>
</evidence>
<keyword evidence="3" id="KW-0333">Golgi apparatus</keyword>
<evidence type="ECO:0000256" key="3">
    <source>
        <dbReference type="ARBA" id="ARBA00023034"/>
    </source>
</evidence>
<evidence type="ECO:0000313" key="8">
    <source>
        <dbReference type="Proteomes" id="UP000001646"/>
    </source>
</evidence>
<dbReference type="eggNOG" id="KOG1953">
    <property type="taxonomic scope" value="Eukaryota"/>
</dbReference>
<dbReference type="Pfam" id="PF26254">
    <property type="entry name" value="Ig_TRAPPC9-Trs120_1st"/>
    <property type="match status" value="1"/>
</dbReference>
<dbReference type="Proteomes" id="UP000001646">
    <property type="component" value="Chromosome 4"/>
</dbReference>
<dbReference type="HOGENOM" id="CLU_004738_0_0_1"/>
<proteinExistence type="inferred from homology"/>
<dbReference type="PANTHER" id="PTHR21512:SF5">
    <property type="entry name" value="TRAFFICKING PROTEIN PARTICLE COMPLEX SUBUNIT 9"/>
    <property type="match status" value="1"/>
</dbReference>
<keyword evidence="8" id="KW-1185">Reference proteome</keyword>
<dbReference type="Pfam" id="PF08626">
    <property type="entry name" value="TRAPPC9-Trs120"/>
    <property type="match status" value="1"/>
</dbReference>
<reference evidence="7" key="3">
    <citation type="submission" date="2025-09" db="UniProtKB">
        <authorList>
            <consortium name="Ensembl"/>
        </authorList>
    </citation>
    <scope>IDENTIFICATION</scope>
</reference>
<comment type="subcellular location">
    <subcellularLocation>
        <location evidence="1">Golgi apparatus</location>
    </subcellularLocation>
</comment>
<name>G1K8C6_ANOCA</name>
<accession>G1K8C6</accession>
<evidence type="ECO:0000256" key="1">
    <source>
        <dbReference type="ARBA" id="ARBA00004555"/>
    </source>
</evidence>
<dbReference type="GeneTree" id="ENSGT00390000006486"/>
<dbReference type="InterPro" id="IPR058564">
    <property type="entry name" value="TPR_TRAPPC9_Trs120"/>
</dbReference>
<sequence length="931" mass="104218">MSVPDYMQCAEDHQTLLVVVQPVGIVPEESFFKIYKRISTVSQINVRDSQRVLYIRYRHHYPPENNEWGDFQTHRKVVGLITITDCSSGKDWPQTFEKFHLQKEIYGSTLYDSRLFVFGLQGEIAEQPRTDVAFYPSYDECENVEKRIEDFIESLFIVLESKRLDRATDKSGDKIPLLCVPFEKKDFVGLDTDSRHYKKRCQGRMRKHVGDLCLQAGMLQDSLVHYHMAVELLRSVNDFLWLGAALEGLCSASVIYHYPGGTGGKVGARRAQGSSVPTEAANRHRPGAQEVLIDPGALTSNGINADTSTEIGRAKNCLSPEDIIDKYKEAISYYSKYKNAGVIELEACVKAVRVLAIQKRSMEASEFLQNAVYINLRQLSEEEKIQRYSILSELYERIGFHRKSAFFKRVAAMQCVAPSITEPGWRACYKLLLETLPGYSLSLDPKDFSKGTHRGWAAVQMRLLHELVYASRRMGNPALSVRHLSFLLQTMLDFLSDQEKKDVTQSLENYTSKCPGTMEFITLPDGLKLPPVPFTKLPIGLHTVLFCTGTWNLIDGSGSQGTSTLQHSALLAPSILNIDYFYIDFQWVQGDVCEVQLMVYNPMPFELRVENMGLLTSGVEFESLPAALSLPAESGLYPVTLVGVPQSAGQITINGYHTSVFGVFSDCLLDKLPGIKTNGCTVEVIPALPRLQISTSLPRSAHTLQPSSGDEITTSVSVQLYNGETQQLIIKLENIGTEPLEKLEVTSKMINTKGKLFGDFLSWNLEDTLSQFPLKPGSTATFIVYIKVKLDFSCQENLLQDLNDDGISVSGLPLSSPFRQVIKPRVETKPINPPEASKAGDFSHVKTLEAILNFKYSGGPGHIDRYYRNLSLGLHVEVEPSVFFTRVSTLPATSTRQCYLLLDVFNSTEHELTISARNNEDLVLHAGECQR</sequence>
<comment type="similarity">
    <text evidence="2">Belongs to the NIBP family.</text>
</comment>
<evidence type="ECO:0000259" key="6">
    <source>
        <dbReference type="Pfam" id="PF26254"/>
    </source>
</evidence>